<keyword evidence="5 7" id="KW-0687">Ribonucleoprotein</keyword>
<evidence type="ECO:0000256" key="5">
    <source>
        <dbReference type="ARBA" id="ARBA00023274"/>
    </source>
</evidence>
<feature type="compositionally biased region" description="Basic and acidic residues" evidence="11">
    <location>
        <begin position="160"/>
        <end position="169"/>
    </location>
</feature>
<keyword evidence="4 7" id="KW-0689">Ribosomal protein</keyword>
<evidence type="ECO:0000256" key="6">
    <source>
        <dbReference type="ARBA" id="ARBA00035207"/>
    </source>
</evidence>
<evidence type="ECO:0000256" key="3">
    <source>
        <dbReference type="ARBA" id="ARBA00022884"/>
    </source>
</evidence>
<dbReference type="Proteomes" id="UP000178092">
    <property type="component" value="Unassembled WGS sequence"/>
</dbReference>
<dbReference type="GO" id="GO:0019843">
    <property type="term" value="F:rRNA binding"/>
    <property type="evidence" value="ECO:0007669"/>
    <property type="project" value="UniProtKB-UniRule"/>
</dbReference>
<dbReference type="InterPro" id="IPR036394">
    <property type="entry name" value="Ribosomal_uL22_sf"/>
</dbReference>
<dbReference type="GO" id="GO:0022625">
    <property type="term" value="C:cytosolic large ribosomal subunit"/>
    <property type="evidence" value="ECO:0007669"/>
    <property type="project" value="TreeGrafter"/>
</dbReference>
<dbReference type="InterPro" id="IPR018260">
    <property type="entry name" value="Ribosomal_uL22_CS"/>
</dbReference>
<evidence type="ECO:0000256" key="7">
    <source>
        <dbReference type="HAMAP-Rule" id="MF_01331"/>
    </source>
</evidence>
<dbReference type="EMBL" id="MHTV01000001">
    <property type="protein sequence ID" value="OHA67914.1"/>
    <property type="molecule type" value="Genomic_DNA"/>
</dbReference>
<feature type="region of interest" description="Disordered" evidence="11">
    <location>
        <begin position="116"/>
        <end position="181"/>
    </location>
</feature>
<comment type="function">
    <text evidence="7">The globular domain of the protein is located near the polypeptide exit tunnel on the outside of the subunit, while an extended beta-hairpin is found that lines the wall of the exit tunnel in the center of the 70S ribosome.</text>
</comment>
<dbReference type="InterPro" id="IPR001063">
    <property type="entry name" value="Ribosomal_uL22"/>
</dbReference>
<accession>A0A1G2R4X6</accession>
<feature type="compositionally biased region" description="Basic residues" evidence="11">
    <location>
        <begin position="170"/>
        <end position="181"/>
    </location>
</feature>
<dbReference type="AlphaFoldDB" id="A0A1G2R4X6"/>
<sequence>MESTAHLRYIRIAPRKMRLVANLIRGKKLARARMILKFTPNKSTESLLKLIESAVASAQHNFGVEETQLYISKIIVNEGPKLKRIRPRARGKAFPIQKKTSHISVVLAEITLPSGADKEQRKKTEEASTIANAGAEGQESTAKKVKKIRGSGAKNVMNHGYREQAEKSKQVAKKIFRRKTG</sequence>
<evidence type="ECO:0000256" key="2">
    <source>
        <dbReference type="ARBA" id="ARBA00022730"/>
    </source>
</evidence>
<dbReference type="GO" id="GO:0003735">
    <property type="term" value="F:structural constituent of ribosome"/>
    <property type="evidence" value="ECO:0007669"/>
    <property type="project" value="InterPro"/>
</dbReference>
<evidence type="ECO:0000256" key="1">
    <source>
        <dbReference type="ARBA" id="ARBA00009451"/>
    </source>
</evidence>
<organism evidence="12 13">
    <name type="scientific">Candidatus Wildermuthbacteria bacterium RIFCSPHIGHO2_02_FULL_45_25</name>
    <dbReference type="NCBI Taxonomy" id="1802450"/>
    <lineage>
        <taxon>Bacteria</taxon>
        <taxon>Candidatus Wildermuthiibacteriota</taxon>
    </lineage>
</organism>
<dbReference type="HAMAP" id="MF_01331_B">
    <property type="entry name" value="Ribosomal_uL22_B"/>
    <property type="match status" value="1"/>
</dbReference>
<dbReference type="Gene3D" id="3.90.470.10">
    <property type="entry name" value="Ribosomal protein L22/L17"/>
    <property type="match status" value="1"/>
</dbReference>
<comment type="similarity">
    <text evidence="1 7 8">Belongs to the universal ribosomal protein uL22 family.</text>
</comment>
<dbReference type="CDD" id="cd00336">
    <property type="entry name" value="Ribosomal_L22"/>
    <property type="match status" value="1"/>
</dbReference>
<evidence type="ECO:0000256" key="11">
    <source>
        <dbReference type="SAM" id="MobiDB-lite"/>
    </source>
</evidence>
<evidence type="ECO:0000256" key="4">
    <source>
        <dbReference type="ARBA" id="ARBA00022980"/>
    </source>
</evidence>
<dbReference type="NCBIfam" id="TIGR01044">
    <property type="entry name" value="rplV_bact"/>
    <property type="match status" value="1"/>
</dbReference>
<evidence type="ECO:0000256" key="9">
    <source>
        <dbReference type="RuleBase" id="RU004006"/>
    </source>
</evidence>
<evidence type="ECO:0000313" key="12">
    <source>
        <dbReference type="EMBL" id="OHA67914.1"/>
    </source>
</evidence>
<dbReference type="InterPro" id="IPR005727">
    <property type="entry name" value="Ribosomal_uL22_bac/chlpt-type"/>
</dbReference>
<gene>
    <name evidence="7" type="primary">rplV</name>
    <name evidence="12" type="ORF">A3C04_04540</name>
</gene>
<comment type="function">
    <text evidence="7 10">This protein binds specifically to 23S rRNA; its binding is stimulated by other ribosomal proteins, e.g., L4, L17, and L20. It is important during the early stages of 50S assembly. It makes multiple contacts with different domains of the 23S rRNA in the assembled 50S subunit and ribosome.</text>
</comment>
<evidence type="ECO:0000256" key="8">
    <source>
        <dbReference type="RuleBase" id="RU004005"/>
    </source>
</evidence>
<keyword evidence="2 7" id="KW-0699">rRNA-binding</keyword>
<reference evidence="12 13" key="1">
    <citation type="journal article" date="2016" name="Nat. Commun.">
        <title>Thousands of microbial genomes shed light on interconnected biogeochemical processes in an aquifer system.</title>
        <authorList>
            <person name="Anantharaman K."/>
            <person name="Brown C.T."/>
            <person name="Hug L.A."/>
            <person name="Sharon I."/>
            <person name="Castelle C.J."/>
            <person name="Probst A.J."/>
            <person name="Thomas B.C."/>
            <person name="Singh A."/>
            <person name="Wilkins M.J."/>
            <person name="Karaoz U."/>
            <person name="Brodie E.L."/>
            <person name="Williams K.H."/>
            <person name="Hubbard S.S."/>
            <person name="Banfield J.F."/>
        </authorList>
    </citation>
    <scope>NUCLEOTIDE SEQUENCE [LARGE SCALE GENOMIC DNA]</scope>
</reference>
<evidence type="ECO:0000313" key="13">
    <source>
        <dbReference type="Proteomes" id="UP000178092"/>
    </source>
</evidence>
<dbReference type="PANTHER" id="PTHR13501">
    <property type="entry name" value="CHLOROPLAST 50S RIBOSOMAL PROTEIN L22-RELATED"/>
    <property type="match status" value="1"/>
</dbReference>
<dbReference type="Pfam" id="PF00237">
    <property type="entry name" value="Ribosomal_L22"/>
    <property type="match status" value="1"/>
</dbReference>
<proteinExistence type="inferred from homology"/>
<comment type="caution">
    <text evidence="12">The sequence shown here is derived from an EMBL/GenBank/DDBJ whole genome shotgun (WGS) entry which is preliminary data.</text>
</comment>
<comment type="subunit">
    <text evidence="7 9">Part of the 50S ribosomal subunit.</text>
</comment>
<dbReference type="PANTHER" id="PTHR13501:SF8">
    <property type="entry name" value="LARGE RIBOSOMAL SUBUNIT PROTEIN UL22M"/>
    <property type="match status" value="1"/>
</dbReference>
<feature type="compositionally biased region" description="Basic and acidic residues" evidence="11">
    <location>
        <begin position="116"/>
        <end position="126"/>
    </location>
</feature>
<dbReference type="InterPro" id="IPR047867">
    <property type="entry name" value="Ribosomal_uL22_bac/org-type"/>
</dbReference>
<dbReference type="SUPFAM" id="SSF54843">
    <property type="entry name" value="Ribosomal protein L22"/>
    <property type="match status" value="1"/>
</dbReference>
<keyword evidence="3 7" id="KW-0694">RNA-binding</keyword>
<dbReference type="PROSITE" id="PS00464">
    <property type="entry name" value="RIBOSOMAL_L22"/>
    <property type="match status" value="1"/>
</dbReference>
<protein>
    <recommendedName>
        <fullName evidence="6 7">Large ribosomal subunit protein uL22</fullName>
    </recommendedName>
</protein>
<evidence type="ECO:0000256" key="10">
    <source>
        <dbReference type="RuleBase" id="RU004008"/>
    </source>
</evidence>
<dbReference type="GO" id="GO:0006412">
    <property type="term" value="P:translation"/>
    <property type="evidence" value="ECO:0007669"/>
    <property type="project" value="UniProtKB-UniRule"/>
</dbReference>
<name>A0A1G2R4X6_9BACT</name>